<sequence>MRNGRLQGMVNYPDVQTAVVEKGALEGHCICDSGFCKLHITYSRHSDLSIKVKRDRSRDYTMPNPAVAIPATTQPESICRRKFTANTTEKKVQQRQPQQRYWMGIRSQSLHGSTVDESKVLLVICLHIIMVVQTSNALERVSLEDKVV</sequence>
<dbReference type="OrthoDB" id="984638at2759"/>
<reference evidence="1 2" key="1">
    <citation type="submission" date="2020-02" db="EMBL/GenBank/DDBJ databases">
        <authorList>
            <person name="Ma Q."/>
            <person name="Huang Y."/>
            <person name="Song X."/>
            <person name="Pei D."/>
        </authorList>
    </citation>
    <scope>NUCLEOTIDE SEQUENCE [LARGE SCALE GENOMIC DNA]</scope>
    <source>
        <strain evidence="1">Sxm20200214</strain>
        <tissue evidence="1">Leaf</tissue>
    </source>
</reference>
<keyword evidence="2" id="KW-1185">Reference proteome</keyword>
<dbReference type="AlphaFoldDB" id="A0A8X8ASS3"/>
<comment type="caution">
    <text evidence="1">The sequence shown here is derived from an EMBL/GenBank/DDBJ whole genome shotgun (WGS) entry which is preliminary data.</text>
</comment>
<gene>
    <name evidence="1" type="ORF">Bca52824_022020</name>
</gene>
<dbReference type="InterPro" id="IPR012677">
    <property type="entry name" value="Nucleotide-bd_a/b_plait_sf"/>
</dbReference>
<name>A0A8X8ASS3_BRACI</name>
<dbReference type="EMBL" id="JAAMPC010000005">
    <property type="protein sequence ID" value="KAG2310463.1"/>
    <property type="molecule type" value="Genomic_DNA"/>
</dbReference>
<evidence type="ECO:0000313" key="2">
    <source>
        <dbReference type="Proteomes" id="UP000886595"/>
    </source>
</evidence>
<proteinExistence type="predicted"/>
<accession>A0A8X8ASS3</accession>
<protein>
    <submittedName>
        <fullName evidence="1">Uncharacterized protein</fullName>
    </submittedName>
</protein>
<evidence type="ECO:0000313" key="1">
    <source>
        <dbReference type="EMBL" id="KAG2310463.1"/>
    </source>
</evidence>
<organism evidence="1 2">
    <name type="scientific">Brassica carinata</name>
    <name type="common">Ethiopian mustard</name>
    <name type="synonym">Abyssinian cabbage</name>
    <dbReference type="NCBI Taxonomy" id="52824"/>
    <lineage>
        <taxon>Eukaryota</taxon>
        <taxon>Viridiplantae</taxon>
        <taxon>Streptophyta</taxon>
        <taxon>Embryophyta</taxon>
        <taxon>Tracheophyta</taxon>
        <taxon>Spermatophyta</taxon>
        <taxon>Magnoliopsida</taxon>
        <taxon>eudicotyledons</taxon>
        <taxon>Gunneridae</taxon>
        <taxon>Pentapetalae</taxon>
        <taxon>rosids</taxon>
        <taxon>malvids</taxon>
        <taxon>Brassicales</taxon>
        <taxon>Brassicaceae</taxon>
        <taxon>Brassiceae</taxon>
        <taxon>Brassica</taxon>
    </lineage>
</organism>
<dbReference type="Proteomes" id="UP000886595">
    <property type="component" value="Unassembled WGS sequence"/>
</dbReference>
<dbReference type="Gene3D" id="3.30.70.330">
    <property type="match status" value="1"/>
</dbReference>